<evidence type="ECO:0000256" key="2">
    <source>
        <dbReference type="ARBA" id="ARBA00023239"/>
    </source>
</evidence>
<dbReference type="OrthoDB" id="4470569at2"/>
<dbReference type="RefSeq" id="WP_143913743.1">
    <property type="nucleotide sequence ID" value="NZ_VLNT01000009.1"/>
</dbReference>
<reference evidence="5 6" key="1">
    <citation type="submission" date="2019-07" db="EMBL/GenBank/DDBJ databases">
        <authorList>
            <person name="Zhao L.H."/>
        </authorList>
    </citation>
    <scope>NUCLEOTIDE SEQUENCE [LARGE SCALE GENOMIC DNA]</scope>
    <source>
        <strain evidence="5 6">Co35</strain>
    </source>
</reference>
<name>A0A554S7I9_9ACTN</name>
<dbReference type="InterPro" id="IPR029045">
    <property type="entry name" value="ClpP/crotonase-like_dom_sf"/>
</dbReference>
<accession>A0A554S7I9</accession>
<dbReference type="Proteomes" id="UP000316988">
    <property type="component" value="Unassembled WGS sequence"/>
</dbReference>
<dbReference type="AlphaFoldDB" id="A0A554S7I9"/>
<comment type="similarity">
    <text evidence="1">Belongs to the enoyl-CoA hydratase/isomerase family.</text>
</comment>
<dbReference type="GO" id="GO:0018812">
    <property type="term" value="F:3-hydroxyacyl-CoA dehydratase activity"/>
    <property type="evidence" value="ECO:0007669"/>
    <property type="project" value="RHEA"/>
</dbReference>
<organism evidence="5 6">
    <name type="scientific">Aeromicrobium piscarium</name>
    <dbReference type="NCBI Taxonomy" id="2590901"/>
    <lineage>
        <taxon>Bacteria</taxon>
        <taxon>Bacillati</taxon>
        <taxon>Actinomycetota</taxon>
        <taxon>Actinomycetes</taxon>
        <taxon>Propionibacteriales</taxon>
        <taxon>Nocardioidaceae</taxon>
        <taxon>Aeromicrobium</taxon>
    </lineage>
</organism>
<gene>
    <name evidence="5" type="ORF">FNM00_11770</name>
</gene>
<dbReference type="EMBL" id="VLNT01000009">
    <property type="protein sequence ID" value="TSD62309.1"/>
    <property type="molecule type" value="Genomic_DNA"/>
</dbReference>
<protein>
    <submittedName>
        <fullName evidence="5">Enoyl-CoA hydratase</fullName>
        <ecNumber evidence="5">4.2.1.17</ecNumber>
    </submittedName>
</protein>
<dbReference type="Gene3D" id="3.90.226.10">
    <property type="entry name" value="2-enoyl-CoA Hydratase, Chain A, domain 1"/>
    <property type="match status" value="1"/>
</dbReference>
<proteinExistence type="inferred from homology"/>
<evidence type="ECO:0000313" key="5">
    <source>
        <dbReference type="EMBL" id="TSD62309.1"/>
    </source>
</evidence>
<dbReference type="CDD" id="cd06558">
    <property type="entry name" value="crotonase-like"/>
    <property type="match status" value="1"/>
</dbReference>
<dbReference type="Pfam" id="PF00378">
    <property type="entry name" value="ECH_1"/>
    <property type="match status" value="1"/>
</dbReference>
<evidence type="ECO:0000313" key="6">
    <source>
        <dbReference type="Proteomes" id="UP000316988"/>
    </source>
</evidence>
<sequence length="257" mass="27559">MSDHLLFNREGSILAITLNRPEKHNALSPEMSEALVAACRGANDDPDLRAVIFRGAGDKAFAAGADIGRMEEWGGGPAGIAYEREVSEFLSAIEMVKVPTIAAVNGYCVGGGIEIAAACDLRIATPSARFGTPMARKLGNCLSMHAIALLVSHLGQSRASDMLLRARLIGADEAFAAGFVSEICSADELDDRAMTIAREVAANAPLTLQCFKESMRRLRVRDLPDIDDLIAMVYGSEDFREGVSSFLEGRPAQWTGR</sequence>
<dbReference type="PANTHER" id="PTHR11941">
    <property type="entry name" value="ENOYL-COA HYDRATASE-RELATED"/>
    <property type="match status" value="1"/>
</dbReference>
<keyword evidence="6" id="KW-1185">Reference proteome</keyword>
<evidence type="ECO:0000256" key="4">
    <source>
        <dbReference type="ARBA" id="ARBA00023717"/>
    </source>
</evidence>
<dbReference type="InterPro" id="IPR001753">
    <property type="entry name" value="Enoyl-CoA_hydra/iso"/>
</dbReference>
<keyword evidence="2 5" id="KW-0456">Lyase</keyword>
<comment type="catalytic activity">
    <reaction evidence="4">
        <text>a 4-saturated-(3S)-3-hydroxyacyl-CoA = a (3E)-enoyl-CoA + H2O</text>
        <dbReference type="Rhea" id="RHEA:20724"/>
        <dbReference type="ChEBI" id="CHEBI:15377"/>
        <dbReference type="ChEBI" id="CHEBI:58521"/>
        <dbReference type="ChEBI" id="CHEBI:137480"/>
        <dbReference type="EC" id="4.2.1.17"/>
    </reaction>
</comment>
<dbReference type="Gene3D" id="1.10.12.10">
    <property type="entry name" value="Lyase 2-enoyl-coa Hydratase, Chain A, domain 2"/>
    <property type="match status" value="1"/>
</dbReference>
<dbReference type="NCBIfam" id="NF004796">
    <property type="entry name" value="PRK06144.1"/>
    <property type="match status" value="1"/>
</dbReference>
<dbReference type="PANTHER" id="PTHR11941:SF54">
    <property type="entry name" value="ENOYL-COA HYDRATASE, MITOCHONDRIAL"/>
    <property type="match status" value="1"/>
</dbReference>
<dbReference type="GO" id="GO:0006635">
    <property type="term" value="P:fatty acid beta-oxidation"/>
    <property type="evidence" value="ECO:0007669"/>
    <property type="project" value="TreeGrafter"/>
</dbReference>
<evidence type="ECO:0000256" key="3">
    <source>
        <dbReference type="ARBA" id="ARBA00023709"/>
    </source>
</evidence>
<dbReference type="InterPro" id="IPR014748">
    <property type="entry name" value="Enoyl-CoA_hydra_C"/>
</dbReference>
<evidence type="ECO:0000256" key="1">
    <source>
        <dbReference type="ARBA" id="ARBA00005254"/>
    </source>
</evidence>
<comment type="catalytic activity">
    <reaction evidence="3">
        <text>a (3S)-3-hydroxyacyl-CoA = a (2E)-enoyl-CoA + H2O</text>
        <dbReference type="Rhea" id="RHEA:16105"/>
        <dbReference type="ChEBI" id="CHEBI:15377"/>
        <dbReference type="ChEBI" id="CHEBI:57318"/>
        <dbReference type="ChEBI" id="CHEBI:58856"/>
        <dbReference type="EC" id="4.2.1.17"/>
    </reaction>
</comment>
<dbReference type="EC" id="4.2.1.17" evidence="5"/>
<comment type="caution">
    <text evidence="5">The sequence shown here is derived from an EMBL/GenBank/DDBJ whole genome shotgun (WGS) entry which is preliminary data.</text>
</comment>
<dbReference type="SUPFAM" id="SSF52096">
    <property type="entry name" value="ClpP/crotonase"/>
    <property type="match status" value="1"/>
</dbReference>